<dbReference type="EMBL" id="JACOFT010000002">
    <property type="protein sequence ID" value="MBC3810972.1"/>
    <property type="molecule type" value="Genomic_DNA"/>
</dbReference>
<protein>
    <submittedName>
        <fullName evidence="2">NfeD family protein</fullName>
    </submittedName>
</protein>
<evidence type="ECO:0000313" key="3">
    <source>
        <dbReference type="Proteomes" id="UP000637632"/>
    </source>
</evidence>
<feature type="transmembrane region" description="Helical" evidence="1">
    <location>
        <begin position="7"/>
        <end position="31"/>
    </location>
</feature>
<organism evidence="2 3">
    <name type="scientific">Undibacterium aquatile</name>
    <dbReference type="NCBI Taxonomy" id="1537398"/>
    <lineage>
        <taxon>Bacteria</taxon>
        <taxon>Pseudomonadati</taxon>
        <taxon>Pseudomonadota</taxon>
        <taxon>Betaproteobacteria</taxon>
        <taxon>Burkholderiales</taxon>
        <taxon>Oxalobacteraceae</taxon>
        <taxon>Undibacterium</taxon>
    </lineage>
</organism>
<feature type="transmembrane region" description="Helical" evidence="1">
    <location>
        <begin position="37"/>
        <end position="64"/>
    </location>
</feature>
<dbReference type="Proteomes" id="UP000637632">
    <property type="component" value="Unassembled WGS sequence"/>
</dbReference>
<keyword evidence="1" id="KW-0812">Transmembrane</keyword>
<name>A0ABR6XDX0_9BURK</name>
<dbReference type="RefSeq" id="WP_190478073.1">
    <property type="nucleotide sequence ID" value="NZ_JACOFT010000002.1"/>
</dbReference>
<gene>
    <name evidence="2" type="ORF">H8K26_05920</name>
</gene>
<sequence>MNAWMMWAVIAGLVVILELFTGTFYLLMISIGLAAGAITAVFTLSTSSQMIIAALVGSLATLALHNSKYGWKGNKSVAHDPNVNMDIGQTLQVQDWQDQGNGKYIARAMYRGAMWDVELQHSAGYPGIYVIDEVQGSRLIVKPS</sequence>
<keyword evidence="1" id="KW-0472">Membrane</keyword>
<accession>A0ABR6XDX0</accession>
<reference evidence="2 3" key="1">
    <citation type="submission" date="2020-08" db="EMBL/GenBank/DDBJ databases">
        <title>Novel species isolated from subtropical streams in China.</title>
        <authorList>
            <person name="Lu H."/>
        </authorList>
    </citation>
    <scope>NUCLEOTIDE SEQUENCE [LARGE SCALE GENOMIC DNA]</scope>
    <source>
        <strain evidence="2 3">CCTCC AB 2015119</strain>
    </source>
</reference>
<comment type="caution">
    <text evidence="2">The sequence shown here is derived from an EMBL/GenBank/DDBJ whole genome shotgun (WGS) entry which is preliminary data.</text>
</comment>
<evidence type="ECO:0000313" key="2">
    <source>
        <dbReference type="EMBL" id="MBC3810972.1"/>
    </source>
</evidence>
<keyword evidence="3" id="KW-1185">Reference proteome</keyword>
<proteinExistence type="predicted"/>
<keyword evidence="1" id="KW-1133">Transmembrane helix</keyword>
<evidence type="ECO:0000256" key="1">
    <source>
        <dbReference type="SAM" id="Phobius"/>
    </source>
</evidence>